<dbReference type="SUPFAM" id="SSF55326">
    <property type="entry name" value="PurM N-terminal domain-like"/>
    <property type="match status" value="1"/>
</dbReference>
<evidence type="ECO:0000256" key="8">
    <source>
        <dbReference type="ARBA" id="ARBA00023266"/>
    </source>
</evidence>
<name>A0ABV2SJB3_9GAMM</name>
<dbReference type="Proteomes" id="UP001549366">
    <property type="component" value="Unassembled WGS sequence"/>
</dbReference>
<dbReference type="PANTHER" id="PTHR10256">
    <property type="entry name" value="SELENIDE, WATER DIKINASE"/>
    <property type="match status" value="1"/>
</dbReference>
<dbReference type="InterPro" id="IPR016188">
    <property type="entry name" value="PurM-like_N"/>
</dbReference>
<evidence type="ECO:0000313" key="12">
    <source>
        <dbReference type="EMBL" id="MET4757852.1"/>
    </source>
</evidence>
<keyword evidence="13" id="KW-1185">Reference proteome</keyword>
<dbReference type="NCBIfam" id="NF002098">
    <property type="entry name" value="PRK00943.1"/>
    <property type="match status" value="1"/>
</dbReference>
<dbReference type="PIRSF" id="PIRSF036407">
    <property type="entry name" value="Selenphspht_syn"/>
    <property type="match status" value="1"/>
</dbReference>
<dbReference type="InterPro" id="IPR036921">
    <property type="entry name" value="PurM-like_N_sf"/>
</dbReference>
<dbReference type="Gene3D" id="3.90.650.10">
    <property type="entry name" value="PurM-like C-terminal domain"/>
    <property type="match status" value="1"/>
</dbReference>
<dbReference type="InterPro" id="IPR010918">
    <property type="entry name" value="PurM-like_C_dom"/>
</dbReference>
<proteinExistence type="inferred from homology"/>
<keyword evidence="2 9" id="KW-0808">Transferase</keyword>
<feature type="binding site" evidence="9">
    <location>
        <begin position="158"/>
        <end position="160"/>
    </location>
    <ligand>
        <name>ATP</name>
        <dbReference type="ChEBI" id="CHEBI:30616"/>
        <note>ligand shared between dimeric partners</note>
    </ligand>
</feature>
<dbReference type="CDD" id="cd02195">
    <property type="entry name" value="SelD"/>
    <property type="match status" value="1"/>
</dbReference>
<evidence type="ECO:0000259" key="10">
    <source>
        <dbReference type="Pfam" id="PF00586"/>
    </source>
</evidence>
<keyword evidence="8 9" id="KW-0711">Selenium</keyword>
<comment type="similarity">
    <text evidence="1 9">Belongs to the selenophosphate synthase 1 family. Class I subfamily.</text>
</comment>
<dbReference type="RefSeq" id="WP_354007975.1">
    <property type="nucleotide sequence ID" value="NZ_JBEWTA010000001.1"/>
</dbReference>
<dbReference type="SUPFAM" id="SSF56042">
    <property type="entry name" value="PurM C-terminal domain-like"/>
    <property type="match status" value="1"/>
</dbReference>
<evidence type="ECO:0000256" key="6">
    <source>
        <dbReference type="ARBA" id="ARBA00022840"/>
    </source>
</evidence>
<keyword evidence="5 9" id="KW-0418">Kinase</keyword>
<dbReference type="InterPro" id="IPR004536">
    <property type="entry name" value="SPS/SelD"/>
</dbReference>
<feature type="binding site" description="in other chain" evidence="9">
    <location>
        <position position="40"/>
    </location>
    <ligand>
        <name>ATP</name>
        <dbReference type="ChEBI" id="CHEBI:30616"/>
        <note>ligand shared between dimeric partners</note>
    </ligand>
</feature>
<dbReference type="PANTHER" id="PTHR10256:SF0">
    <property type="entry name" value="INACTIVE SELENIDE, WATER DIKINASE-LIKE PROTEIN-RELATED"/>
    <property type="match status" value="1"/>
</dbReference>
<comment type="cofactor">
    <cofactor evidence="9">
        <name>Mg(2+)</name>
        <dbReference type="ChEBI" id="CHEBI:18420"/>
    </cofactor>
    <text evidence="9">Binds 1 Mg(2+) ion per monomer.</text>
</comment>
<keyword evidence="4 9" id="KW-0547">Nucleotide-binding</keyword>
<comment type="catalytic activity">
    <reaction evidence="9">
        <text>hydrogenselenide + ATP + H2O = selenophosphate + AMP + phosphate + 2 H(+)</text>
        <dbReference type="Rhea" id="RHEA:18737"/>
        <dbReference type="ChEBI" id="CHEBI:15377"/>
        <dbReference type="ChEBI" id="CHEBI:15378"/>
        <dbReference type="ChEBI" id="CHEBI:16144"/>
        <dbReference type="ChEBI" id="CHEBI:29317"/>
        <dbReference type="ChEBI" id="CHEBI:30616"/>
        <dbReference type="ChEBI" id="CHEBI:43474"/>
        <dbReference type="ChEBI" id="CHEBI:456215"/>
        <dbReference type="EC" id="2.7.9.3"/>
    </reaction>
</comment>
<feature type="domain" description="PurM-like N-terminal" evidence="10">
    <location>
        <begin position="69"/>
        <end position="176"/>
    </location>
</feature>
<feature type="domain" description="PurM-like C-terminal" evidence="11">
    <location>
        <begin position="188"/>
        <end position="363"/>
    </location>
</feature>
<evidence type="ECO:0000313" key="13">
    <source>
        <dbReference type="Proteomes" id="UP001549366"/>
    </source>
</evidence>
<feature type="binding site" description="in other chain" evidence="9">
    <location>
        <position position="87"/>
    </location>
    <ligand>
        <name>ATP</name>
        <dbReference type="ChEBI" id="CHEBI:30616"/>
        <note>ligand shared between dimeric partners</note>
    </ligand>
</feature>
<dbReference type="EMBL" id="JBEWTB010000002">
    <property type="protein sequence ID" value="MET4757852.1"/>
    <property type="molecule type" value="Genomic_DNA"/>
</dbReference>
<keyword evidence="7 9" id="KW-0460">Magnesium</keyword>
<accession>A0ABV2SJB3</accession>
<keyword evidence="3 9" id="KW-0479">Metal-binding</keyword>
<dbReference type="GO" id="GO:0004756">
    <property type="term" value="F:selenide, water dikinase activity"/>
    <property type="evidence" value="ECO:0007669"/>
    <property type="project" value="UniProtKB-EC"/>
</dbReference>
<feature type="binding site" evidence="9">
    <location>
        <position position="110"/>
    </location>
    <ligand>
        <name>Mg(2+)</name>
        <dbReference type="ChEBI" id="CHEBI:18420"/>
    </ligand>
</feature>
<dbReference type="HAMAP" id="MF_00625">
    <property type="entry name" value="SelD"/>
    <property type="match status" value="1"/>
</dbReference>
<reference evidence="12 13" key="1">
    <citation type="submission" date="2024-06" db="EMBL/GenBank/DDBJ databases">
        <title>Genomic Encyclopedia of Type Strains, Phase V (KMG-V): Genome sequencing to study the core and pangenomes of soil and plant-associated prokaryotes.</title>
        <authorList>
            <person name="Whitman W."/>
        </authorList>
    </citation>
    <scope>NUCLEOTIDE SEQUENCE [LARGE SCALE GENOMIC DNA]</scope>
    <source>
        <strain evidence="12 13">NE40</strain>
    </source>
</reference>
<feature type="site" description="Important for catalytic activity" evidence="9">
    <location>
        <position position="40"/>
    </location>
</feature>
<feature type="binding site" description="in other chain" evidence="9">
    <location>
        <begin position="67"/>
        <end position="69"/>
    </location>
    <ligand>
        <name>ATP</name>
        <dbReference type="ChEBI" id="CHEBI:30616"/>
        <note>ligand shared between dimeric partners</note>
    </ligand>
</feature>
<gene>
    <name evidence="9" type="primary">selD</name>
    <name evidence="12" type="ORF">V5J35_003044</name>
</gene>
<organism evidence="12 13">
    <name type="scientific">Endozoicomonas lisbonensis</name>
    <dbReference type="NCBI Taxonomy" id="3120522"/>
    <lineage>
        <taxon>Bacteria</taxon>
        <taxon>Pseudomonadati</taxon>
        <taxon>Pseudomonadota</taxon>
        <taxon>Gammaproteobacteria</taxon>
        <taxon>Oceanospirillales</taxon>
        <taxon>Endozoicomonadaceae</taxon>
        <taxon>Endozoicomonas</taxon>
    </lineage>
</organism>
<dbReference type="Pfam" id="PF00586">
    <property type="entry name" value="AIRS"/>
    <property type="match status" value="1"/>
</dbReference>
<dbReference type="Gene3D" id="3.30.1330.10">
    <property type="entry name" value="PurM-like, N-terminal domain"/>
    <property type="match status" value="1"/>
</dbReference>
<evidence type="ECO:0000256" key="7">
    <source>
        <dbReference type="ARBA" id="ARBA00022842"/>
    </source>
</evidence>
<comment type="function">
    <text evidence="9">Synthesizes selenophosphate from selenide and ATP.</text>
</comment>
<evidence type="ECO:0000259" key="11">
    <source>
        <dbReference type="Pfam" id="PF02769"/>
    </source>
</evidence>
<evidence type="ECO:0000256" key="9">
    <source>
        <dbReference type="HAMAP-Rule" id="MF_00625"/>
    </source>
</evidence>
<dbReference type="Pfam" id="PF02769">
    <property type="entry name" value="AIRS_C"/>
    <property type="match status" value="1"/>
</dbReference>
<dbReference type="InterPro" id="IPR036676">
    <property type="entry name" value="PurM-like_C_sf"/>
</dbReference>
<feature type="active site" evidence="9">
    <location>
        <position position="37"/>
    </location>
</feature>
<comment type="caution">
    <text evidence="12">The sequence shown here is derived from an EMBL/GenBank/DDBJ whole genome shotgun (WGS) entry which is preliminary data.</text>
</comment>
<evidence type="ECO:0000256" key="4">
    <source>
        <dbReference type="ARBA" id="ARBA00022741"/>
    </source>
</evidence>
<comment type="subunit">
    <text evidence="9">Homodimer.</text>
</comment>
<dbReference type="EC" id="2.7.9.3" evidence="9"/>
<feature type="binding site" evidence="9">
    <location>
        <position position="246"/>
    </location>
    <ligand>
        <name>Mg(2+)</name>
        <dbReference type="ChEBI" id="CHEBI:18420"/>
    </ligand>
</feature>
<dbReference type="InterPro" id="IPR023061">
    <property type="entry name" value="SelD_I"/>
</dbReference>
<evidence type="ECO:0000256" key="3">
    <source>
        <dbReference type="ARBA" id="ARBA00022723"/>
    </source>
</evidence>
<sequence length="369" mass="39407">MSETTSETTHETLHETLHKTRAEPAIDLLKTVEYGGCSAKLSPTELAGILDKLNFPAHPDLLVDVSTHDDAGVYRINDETALIFTTDFFPPVCSDPQEFGEIAAANALSDVFAMGGNALMVLNLMMYSTKDLPVEGFAQILQGGQNKVMEAGALVVGGHTIEDHPPKFGLAVIGTIHPDKIVSNSAARPGDKLILTKPLGTGALIAGQREQLASREAYQQALKQMKLLNKTAADIMVKYGARCATDVTGFGLLGHGREIAKGSGVTLRIDTESLPLLDEAYELFDDGCIPGAAFRNLHYVGKDVQFKSGIDYNLKMLTCDAQTSGGLLICAPAETAEAMLADLRATGLHDQAAMIGEVLPRMDVALLLE</sequence>
<evidence type="ECO:0000256" key="5">
    <source>
        <dbReference type="ARBA" id="ARBA00022777"/>
    </source>
</evidence>
<evidence type="ECO:0000256" key="2">
    <source>
        <dbReference type="ARBA" id="ARBA00022679"/>
    </source>
</evidence>
<protein>
    <recommendedName>
        <fullName evidence="9">Selenide, water dikinase</fullName>
        <ecNumber evidence="9">2.7.9.3</ecNumber>
    </recommendedName>
    <alternativeName>
        <fullName evidence="9">Selenium donor protein</fullName>
    </alternativeName>
    <alternativeName>
        <fullName evidence="9">Selenophosphate synthase</fullName>
    </alternativeName>
</protein>
<dbReference type="NCBIfam" id="TIGR00476">
    <property type="entry name" value="selD"/>
    <property type="match status" value="1"/>
</dbReference>
<feature type="binding site" evidence="9">
    <location>
        <position position="70"/>
    </location>
    <ligand>
        <name>Mg(2+)</name>
        <dbReference type="ChEBI" id="CHEBI:18420"/>
    </ligand>
</feature>
<evidence type="ECO:0000256" key="1">
    <source>
        <dbReference type="ARBA" id="ARBA00008026"/>
    </source>
</evidence>
<feature type="binding site" description="in other chain" evidence="9">
    <location>
        <position position="110"/>
    </location>
    <ligand>
        <name>ATP</name>
        <dbReference type="ChEBI" id="CHEBI:30616"/>
        <note>ligand shared between dimeric partners</note>
    </ligand>
</feature>
<keyword evidence="6 9" id="KW-0067">ATP-binding</keyword>